<proteinExistence type="predicted"/>
<dbReference type="EMBL" id="QOCE01000045">
    <property type="protein sequence ID" value="RBW51617.1"/>
    <property type="molecule type" value="Genomic_DNA"/>
</dbReference>
<organism evidence="1 2">
    <name type="scientific">Phaeobacter gallaeciensis</name>
    <dbReference type="NCBI Taxonomy" id="60890"/>
    <lineage>
        <taxon>Bacteria</taxon>
        <taxon>Pseudomonadati</taxon>
        <taxon>Pseudomonadota</taxon>
        <taxon>Alphaproteobacteria</taxon>
        <taxon>Rhodobacterales</taxon>
        <taxon>Roseobacteraceae</taxon>
        <taxon>Phaeobacter</taxon>
    </lineage>
</organism>
<gene>
    <name evidence="1" type="ORF">DS909_18690</name>
</gene>
<reference evidence="1 2" key="1">
    <citation type="submission" date="2018-07" db="EMBL/GenBank/DDBJ databases">
        <title>Modular assembly of carbohydrate-degrading microbial communities in the ocean.</title>
        <authorList>
            <person name="Enke T.N."/>
            <person name="Datta M.S."/>
            <person name="Schwartzman J.A."/>
            <person name="Cermak N."/>
            <person name="Schmitz D.A."/>
            <person name="Barrere J."/>
            <person name="Cordero O.X."/>
        </authorList>
    </citation>
    <scope>NUCLEOTIDE SEQUENCE [LARGE SCALE GENOMIC DNA]</scope>
    <source>
        <strain evidence="1 2">C3M10</strain>
    </source>
</reference>
<protein>
    <submittedName>
        <fullName evidence="1">Uncharacterized protein</fullName>
    </submittedName>
</protein>
<name>A0A366WR45_9RHOB</name>
<comment type="caution">
    <text evidence="1">The sequence shown here is derived from an EMBL/GenBank/DDBJ whole genome shotgun (WGS) entry which is preliminary data.</text>
</comment>
<accession>A0A366WR45</accession>
<dbReference type="AlphaFoldDB" id="A0A366WR45"/>
<dbReference type="Proteomes" id="UP000252706">
    <property type="component" value="Unassembled WGS sequence"/>
</dbReference>
<evidence type="ECO:0000313" key="1">
    <source>
        <dbReference type="EMBL" id="RBW51617.1"/>
    </source>
</evidence>
<sequence>MAISATRSRPALLKHSVWTTLGMPSDMPLSIEGHRSTASLRDIHNDGTKADSQFIRTDG</sequence>
<evidence type="ECO:0000313" key="2">
    <source>
        <dbReference type="Proteomes" id="UP000252706"/>
    </source>
</evidence>